<keyword evidence="1" id="KW-0175">Coiled coil</keyword>
<keyword evidence="2" id="KW-0472">Membrane</keyword>
<keyword evidence="2" id="KW-0812">Transmembrane</keyword>
<dbReference type="KEGG" id="nneo:PQG83_00525"/>
<feature type="domain" description="Novel STAND NTPase 1" evidence="3">
    <location>
        <begin position="12"/>
        <end position="436"/>
    </location>
</feature>
<organism evidence="4 5">
    <name type="scientific">Candidatus Nitrospira neomarina</name>
    <dbReference type="NCBI Taxonomy" id="3020899"/>
    <lineage>
        <taxon>Bacteria</taxon>
        <taxon>Pseudomonadati</taxon>
        <taxon>Nitrospirota</taxon>
        <taxon>Nitrospiria</taxon>
        <taxon>Nitrospirales</taxon>
        <taxon>Nitrospiraceae</taxon>
        <taxon>Nitrospira</taxon>
    </lineage>
</organism>
<protein>
    <recommendedName>
        <fullName evidence="3">Novel STAND NTPase 1 domain-containing protein</fullName>
    </recommendedName>
</protein>
<dbReference type="Pfam" id="PF20703">
    <property type="entry name" value="nSTAND1"/>
    <property type="match status" value="1"/>
</dbReference>
<reference evidence="4 5" key="1">
    <citation type="submission" date="2023-01" db="EMBL/GenBank/DDBJ databases">
        <title>Cultivation and genomic characterization of new, ubiquitous marine nitrite-oxidizing bacteria from the Nitrospirales.</title>
        <authorList>
            <person name="Mueller A.J."/>
            <person name="Daebeler A."/>
            <person name="Herbold C.W."/>
            <person name="Kirkegaard R.H."/>
            <person name="Daims H."/>
        </authorList>
    </citation>
    <scope>NUCLEOTIDE SEQUENCE [LARGE SCALE GENOMIC DNA]</scope>
    <source>
        <strain evidence="4 5">DK</strain>
    </source>
</reference>
<proteinExistence type="predicted"/>
<keyword evidence="5" id="KW-1185">Reference proteome</keyword>
<gene>
    <name evidence="4" type="ORF">PQG83_00525</name>
</gene>
<feature type="coiled-coil region" evidence="1">
    <location>
        <begin position="476"/>
        <end position="503"/>
    </location>
</feature>
<dbReference type="AlphaFoldDB" id="A0AA96JVX8"/>
<keyword evidence="2" id="KW-1133">Transmembrane helix</keyword>
<evidence type="ECO:0000313" key="5">
    <source>
        <dbReference type="Proteomes" id="UP001302494"/>
    </source>
</evidence>
<dbReference type="RefSeq" id="WP_312745490.1">
    <property type="nucleotide sequence ID" value="NZ_CP116968.1"/>
</dbReference>
<dbReference type="InterPro" id="IPR049052">
    <property type="entry name" value="nSTAND1"/>
</dbReference>
<dbReference type="Proteomes" id="UP001302494">
    <property type="component" value="Chromosome"/>
</dbReference>
<feature type="transmembrane region" description="Helical" evidence="2">
    <location>
        <begin position="517"/>
        <end position="542"/>
    </location>
</feature>
<evidence type="ECO:0000313" key="4">
    <source>
        <dbReference type="EMBL" id="WNM62262.1"/>
    </source>
</evidence>
<dbReference type="Gene3D" id="3.40.50.300">
    <property type="entry name" value="P-loop containing nucleotide triphosphate hydrolases"/>
    <property type="match status" value="1"/>
</dbReference>
<evidence type="ECO:0000256" key="2">
    <source>
        <dbReference type="SAM" id="Phobius"/>
    </source>
</evidence>
<dbReference type="SUPFAM" id="SSF52540">
    <property type="entry name" value="P-loop containing nucleoside triphosphate hydrolases"/>
    <property type="match status" value="1"/>
</dbReference>
<name>A0AA96JVX8_9BACT</name>
<dbReference type="InterPro" id="IPR027417">
    <property type="entry name" value="P-loop_NTPase"/>
</dbReference>
<evidence type="ECO:0000259" key="3">
    <source>
        <dbReference type="Pfam" id="PF20703"/>
    </source>
</evidence>
<dbReference type="EMBL" id="CP116968">
    <property type="protein sequence ID" value="WNM62262.1"/>
    <property type="molecule type" value="Genomic_DNA"/>
</dbReference>
<evidence type="ECO:0000256" key="1">
    <source>
        <dbReference type="SAM" id="Coils"/>
    </source>
</evidence>
<sequence length="601" mass="66345">MSASTTTLHTNPFPGLRPFHEDEVHLFFGRESQVDAMVDKLAATRFLAVVGTSGSGKSSLVNCGLRPALHGGLMARAGTAWRMAQFRPGSDPLREMSRALAKDGVLFRDYQAGGLSLADIVDTTLRMSKLGLIDIVEQARLGEGVNLLVVVDQFEELFRYRQLGAGGDEKDSDISEQATAFVNLLLEAGNQTQHPIYVVLTMRSDFLGDCAQFPGLAEAINAGQYLVPRMTRDERRAAISGPVGVGGAKISPVLLTRLVNDVGDNPDQLSILQHALNRTWAHRENGGSGDGPLDLTHYEAIGSMAHALDQHAEKAYAELGTERQQQICEKLFKALTDTATDPRGVRRPTTLATLCALAEATEAEVTAVIDVYRKPSRSFLMPPAGDALEAHTVIDISHESLMRVWQRLIRWADEEAQSAATYRRLEDTAKRWQVNDEAYLQSPGLDYVLKWRDDEQPTATWTRRYGTDFELSMRYLEKSCDEKKRLDAEAEAQRNELIGERARADAQAQTVARFRKLFAVIRVLALLFASVAVGAIILALYLRDATEKTVKAQTRVEANALLLEDAKQQTAEAETRAEAKALLLEDAKQQIADTRVELEKS</sequence>
<accession>A0AA96JVX8</accession>